<dbReference type="Pfam" id="PF01465">
    <property type="entry name" value="GRIP"/>
    <property type="match status" value="1"/>
</dbReference>
<feature type="coiled-coil region" evidence="6">
    <location>
        <begin position="364"/>
        <end position="391"/>
    </location>
</feature>
<proteinExistence type="predicted"/>
<accession>A0ABD6E6I5</accession>
<evidence type="ECO:0000259" key="8">
    <source>
        <dbReference type="PROSITE" id="PS50913"/>
    </source>
</evidence>
<dbReference type="EMBL" id="JBGFUD010001034">
    <property type="protein sequence ID" value="MFH4975648.1"/>
    <property type="molecule type" value="Genomic_DNA"/>
</dbReference>
<dbReference type="GO" id="GO:0005737">
    <property type="term" value="C:cytoplasm"/>
    <property type="evidence" value="ECO:0007669"/>
    <property type="project" value="UniProtKB-SubCell"/>
</dbReference>
<comment type="caution">
    <text evidence="9">The sequence shown here is derived from an EMBL/GenBank/DDBJ whole genome shotgun (WGS) entry which is preliminary data.</text>
</comment>
<evidence type="ECO:0000256" key="4">
    <source>
        <dbReference type="ARBA" id="ARBA00023054"/>
    </source>
</evidence>
<protein>
    <recommendedName>
        <fullName evidence="8">GRIP domain-containing protein</fullName>
    </recommendedName>
</protein>
<name>A0ABD6E6I5_9BILA</name>
<keyword evidence="4 6" id="KW-0175">Coiled coil</keyword>
<feature type="compositionally biased region" description="Polar residues" evidence="7">
    <location>
        <begin position="73"/>
        <end position="83"/>
    </location>
</feature>
<keyword evidence="3" id="KW-0963">Cytoplasm</keyword>
<evidence type="ECO:0000313" key="10">
    <source>
        <dbReference type="Proteomes" id="UP001608902"/>
    </source>
</evidence>
<dbReference type="Gene3D" id="1.10.220.60">
    <property type="entry name" value="GRIP domain"/>
    <property type="match status" value="1"/>
</dbReference>
<evidence type="ECO:0000256" key="6">
    <source>
        <dbReference type="SAM" id="Coils"/>
    </source>
</evidence>
<feature type="region of interest" description="Disordered" evidence="7">
    <location>
        <begin position="1"/>
        <end position="21"/>
    </location>
</feature>
<dbReference type="AlphaFoldDB" id="A0ABD6E6I5"/>
<feature type="compositionally biased region" description="Polar residues" evidence="7">
    <location>
        <begin position="555"/>
        <end position="574"/>
    </location>
</feature>
<evidence type="ECO:0000256" key="5">
    <source>
        <dbReference type="ARBA" id="ARBA00023136"/>
    </source>
</evidence>
<keyword evidence="5" id="KW-0472">Membrane</keyword>
<gene>
    <name evidence="9" type="ORF">AB6A40_002357</name>
</gene>
<dbReference type="SMART" id="SM00755">
    <property type="entry name" value="Grip"/>
    <property type="match status" value="1"/>
</dbReference>
<evidence type="ECO:0000256" key="2">
    <source>
        <dbReference type="ARBA" id="ARBA00004496"/>
    </source>
</evidence>
<dbReference type="InterPro" id="IPR000237">
    <property type="entry name" value="GRIP_dom"/>
</dbReference>
<organism evidence="9 10">
    <name type="scientific">Gnathostoma spinigerum</name>
    <dbReference type="NCBI Taxonomy" id="75299"/>
    <lineage>
        <taxon>Eukaryota</taxon>
        <taxon>Metazoa</taxon>
        <taxon>Ecdysozoa</taxon>
        <taxon>Nematoda</taxon>
        <taxon>Chromadorea</taxon>
        <taxon>Rhabditida</taxon>
        <taxon>Spirurina</taxon>
        <taxon>Gnathostomatomorpha</taxon>
        <taxon>Gnathostomatoidea</taxon>
        <taxon>Gnathostomatidae</taxon>
        <taxon>Gnathostoma</taxon>
    </lineage>
</organism>
<dbReference type="Proteomes" id="UP001608902">
    <property type="component" value="Unassembled WGS sequence"/>
</dbReference>
<dbReference type="PROSITE" id="PS50913">
    <property type="entry name" value="GRIP"/>
    <property type="match status" value="1"/>
</dbReference>
<evidence type="ECO:0000313" key="9">
    <source>
        <dbReference type="EMBL" id="MFH4975648.1"/>
    </source>
</evidence>
<feature type="coiled-coil region" evidence="6">
    <location>
        <begin position="421"/>
        <end position="513"/>
    </location>
</feature>
<dbReference type="PANTHER" id="PTHR23157:SF25">
    <property type="entry name" value="GRIP AND COILED-COIL DOMAIN-CONTAINING PROTEIN 1"/>
    <property type="match status" value="1"/>
</dbReference>
<feature type="domain" description="GRIP" evidence="8">
    <location>
        <begin position="663"/>
        <end position="713"/>
    </location>
</feature>
<reference evidence="9 10" key="1">
    <citation type="submission" date="2024-08" db="EMBL/GenBank/DDBJ databases">
        <title>Gnathostoma spinigerum genome.</title>
        <authorList>
            <person name="Gonzalez-Bertolin B."/>
            <person name="Monzon S."/>
            <person name="Zaballos A."/>
            <person name="Jimenez P."/>
            <person name="Dekumyoy P."/>
            <person name="Varona S."/>
            <person name="Cuesta I."/>
            <person name="Sumanam S."/>
            <person name="Adisakwattana P."/>
            <person name="Gasser R.B."/>
            <person name="Hernandez-Gonzalez A."/>
            <person name="Young N.D."/>
            <person name="Perteguer M.J."/>
        </authorList>
    </citation>
    <scope>NUCLEOTIDE SEQUENCE [LARGE SCALE GENOMIC DNA]</scope>
    <source>
        <strain evidence="9">AL3</strain>
        <tissue evidence="9">Liver</tissue>
    </source>
</reference>
<keyword evidence="10" id="KW-1185">Reference proteome</keyword>
<dbReference type="InterPro" id="IPR051952">
    <property type="entry name" value="Golgi-autophagy_related"/>
</dbReference>
<evidence type="ECO:0000256" key="1">
    <source>
        <dbReference type="ARBA" id="ARBA00004184"/>
    </source>
</evidence>
<sequence length="715" mass="82904">MLRGSEKCSRTDPLLRENEEQKKQIQYYEKKLKDVVRAYKSLSAEKDALQTANEILAGGVPENAARKSKSDTEISSLSDGNSEVSKDAKNFETLKRAFGTLTAERNRREAALQGDKKALLAENEQLRERLSKTARETELQAEKLEQHTKDLRAKIKRIEADREKELADNGAILNELQQKYAKERSSKESLERQIAELYKKLQERDESQNLKEKISKLNNELAESQKEIKHWREKAEKTPTIRVLESQLQNLEERSNKELEELKLQMSTRNSDDRLSRLAELEERLSALTTQMGTCEMRRREDEMTIEVLTQRSKRLEEENLNLKKIADANIIPGENRETFLRRNLINHARELCELNSGNNLYEILELEQPSNKLKEQYEKLHNEFERYKLKAEAVLRSRRSEGIGISHTVSSPAFPRCPSCESSESELERLRMVIATLHEKLRNIEADQFSTKVAHDEECARMKNAISSLQSEQETVLQDLRCQMQQKVIEVENEMQKQRERTLEMLSEKEKELEVTRTILCSMRRKQLHADPADPAPGTHPERSLENRDPSDMLQRSSLNRQSFGGESYTSNADDGPLDHPSNPAKDLSGQVDSLGETTNFFYENQLLQKEKIILELRGNVQGAERSLREMQQAALTKELQYHEIIERLKDEIRLLESKIEFCSSESNMEYLRNVFVQYVQCNNPIGRKVILRAIGTVLKLNKKEMKYIEKYSF</sequence>
<feature type="compositionally biased region" description="Basic and acidic residues" evidence="7">
    <location>
        <begin position="541"/>
        <end position="552"/>
    </location>
</feature>
<feature type="coiled-coil region" evidence="6">
    <location>
        <begin position="109"/>
        <end position="326"/>
    </location>
</feature>
<dbReference type="PANTHER" id="PTHR23157">
    <property type="entry name" value="GRIP AND COILED-COIL DOMAIN-CONTAINING PROTEIN 1"/>
    <property type="match status" value="1"/>
</dbReference>
<feature type="region of interest" description="Disordered" evidence="7">
    <location>
        <begin position="56"/>
        <end position="84"/>
    </location>
</feature>
<feature type="coiled-coil region" evidence="6">
    <location>
        <begin position="615"/>
        <end position="667"/>
    </location>
</feature>
<evidence type="ECO:0000256" key="3">
    <source>
        <dbReference type="ARBA" id="ARBA00022490"/>
    </source>
</evidence>
<dbReference type="GO" id="GO:0012505">
    <property type="term" value="C:endomembrane system"/>
    <property type="evidence" value="ECO:0007669"/>
    <property type="project" value="UniProtKB-SubCell"/>
</dbReference>
<comment type="subcellular location">
    <subcellularLocation>
        <location evidence="2">Cytoplasm</location>
    </subcellularLocation>
    <subcellularLocation>
        <location evidence="1">Endomembrane system</location>
        <topology evidence="1">Peripheral membrane protein</topology>
    </subcellularLocation>
</comment>
<feature type="region of interest" description="Disordered" evidence="7">
    <location>
        <begin position="526"/>
        <end position="592"/>
    </location>
</feature>
<evidence type="ECO:0000256" key="7">
    <source>
        <dbReference type="SAM" id="MobiDB-lite"/>
    </source>
</evidence>